<name>A0A9X3F1C9_9BACT</name>
<sequence>MDGFELGDTAGAEVWVEHAYSTVVDAAEPTVSATLQSVRAQLLELQPDRVQEAVALRRAVIRTLNQVLPADHPRLVGAREALASSLGRAGEVEERRVLRGALCEELTTRYGAEHPWVARCELDLGIDAVEDQRYSAAIGPLEHARAILSATYGPSSVRVATAELMIAETERASGALELAESRARWALAVYTRELPRGHPDRVAALLALTNVYLASGAVSPMLETSIELLRLHDEQQTTVSMDVPGLLTNIGECLCDLGRCREALPYFARLSALYVGEPPEEAVLRAFPALGIGRVHLAGGAPSLAIPFLEEAVSIFSANPSTRIGMEAAYAQAARALAEALEQAGSARSRVRELRRLADRLVVEPG</sequence>
<dbReference type="RefSeq" id="WP_267772211.1">
    <property type="nucleotide sequence ID" value="NZ_JAPNKE010000002.1"/>
</dbReference>
<reference evidence="1" key="1">
    <citation type="submission" date="2022-11" db="EMBL/GenBank/DDBJ databases">
        <title>Minimal conservation of predation-associated metabolite biosynthetic gene clusters underscores biosynthetic potential of Myxococcota including descriptions for ten novel species: Archangium lansinium sp. nov., Myxococcus landrumus sp. nov., Nannocystis bai.</title>
        <authorList>
            <person name="Ahearne A."/>
            <person name="Stevens C."/>
            <person name="Phillips K."/>
        </authorList>
    </citation>
    <scope>NUCLEOTIDE SEQUENCE</scope>
    <source>
        <strain evidence="1">Na p29</strain>
    </source>
</reference>
<dbReference type="EMBL" id="JAPNKE010000002">
    <property type="protein sequence ID" value="MCY1009546.1"/>
    <property type="molecule type" value="Genomic_DNA"/>
</dbReference>
<proteinExistence type="predicted"/>
<gene>
    <name evidence="1" type="ORF">OV079_29075</name>
</gene>
<accession>A0A9X3F1C9</accession>
<organism evidence="1 2">
    <name type="scientific">Nannocystis pusilla</name>
    <dbReference type="NCBI Taxonomy" id="889268"/>
    <lineage>
        <taxon>Bacteria</taxon>
        <taxon>Pseudomonadati</taxon>
        <taxon>Myxococcota</taxon>
        <taxon>Polyangia</taxon>
        <taxon>Nannocystales</taxon>
        <taxon>Nannocystaceae</taxon>
        <taxon>Nannocystis</taxon>
    </lineage>
</organism>
<dbReference type="SUPFAM" id="SSF48452">
    <property type="entry name" value="TPR-like"/>
    <property type="match status" value="2"/>
</dbReference>
<dbReference type="Gene3D" id="1.25.40.10">
    <property type="entry name" value="Tetratricopeptide repeat domain"/>
    <property type="match status" value="2"/>
</dbReference>
<dbReference type="AlphaFoldDB" id="A0A9X3F1C9"/>
<keyword evidence="2" id="KW-1185">Reference proteome</keyword>
<comment type="caution">
    <text evidence="1">The sequence shown here is derived from an EMBL/GenBank/DDBJ whole genome shotgun (WGS) entry which is preliminary data.</text>
</comment>
<dbReference type="InterPro" id="IPR011990">
    <property type="entry name" value="TPR-like_helical_dom_sf"/>
</dbReference>
<evidence type="ECO:0000313" key="1">
    <source>
        <dbReference type="EMBL" id="MCY1009546.1"/>
    </source>
</evidence>
<dbReference type="Pfam" id="PF13424">
    <property type="entry name" value="TPR_12"/>
    <property type="match status" value="1"/>
</dbReference>
<protein>
    <submittedName>
        <fullName evidence="1">Tetratricopeptide repeat protein</fullName>
    </submittedName>
</protein>
<dbReference type="Proteomes" id="UP001150924">
    <property type="component" value="Unassembled WGS sequence"/>
</dbReference>
<evidence type="ECO:0000313" key="2">
    <source>
        <dbReference type="Proteomes" id="UP001150924"/>
    </source>
</evidence>